<evidence type="ECO:0000256" key="6">
    <source>
        <dbReference type="ARBA" id="ARBA00023033"/>
    </source>
</evidence>
<evidence type="ECO:0000313" key="9">
    <source>
        <dbReference type="Proteomes" id="UP001017257"/>
    </source>
</evidence>
<dbReference type="PRINTS" id="PR00385">
    <property type="entry name" value="P450"/>
</dbReference>
<dbReference type="Pfam" id="PF00067">
    <property type="entry name" value="p450"/>
    <property type="match status" value="1"/>
</dbReference>
<keyword evidence="4 7" id="KW-0560">Oxidoreductase</keyword>
<dbReference type="InterPro" id="IPR001128">
    <property type="entry name" value="Cyt_P450"/>
</dbReference>
<dbReference type="Proteomes" id="UP001017257">
    <property type="component" value="Chromosome"/>
</dbReference>
<dbReference type="InterPro" id="IPR017972">
    <property type="entry name" value="Cyt_P450_CS"/>
</dbReference>
<evidence type="ECO:0000256" key="1">
    <source>
        <dbReference type="ARBA" id="ARBA00010617"/>
    </source>
</evidence>
<dbReference type="PANTHER" id="PTHR24291">
    <property type="entry name" value="CYTOCHROME P450 FAMILY 4"/>
    <property type="match status" value="1"/>
</dbReference>
<keyword evidence="2 7" id="KW-0349">Heme</keyword>
<keyword evidence="6 7" id="KW-0503">Monooxygenase</keyword>
<reference evidence="8" key="1">
    <citation type="submission" date="2022-08" db="EMBL/GenBank/DDBJ databases">
        <title>Microvirga terrae sp. nov., isolated from soil.</title>
        <authorList>
            <person name="Kim K.H."/>
            <person name="Seo Y.L."/>
            <person name="Kim J.M."/>
            <person name="Lee J.K."/>
            <person name="Han D.M."/>
            <person name="Jeon C.O."/>
        </authorList>
    </citation>
    <scope>NUCLEOTIDE SEQUENCE</scope>
    <source>
        <strain evidence="8">R24</strain>
    </source>
</reference>
<dbReference type="InterPro" id="IPR036396">
    <property type="entry name" value="Cyt_P450_sf"/>
</dbReference>
<dbReference type="PROSITE" id="PS00086">
    <property type="entry name" value="CYTOCHROME_P450"/>
    <property type="match status" value="1"/>
</dbReference>
<keyword evidence="9" id="KW-1185">Reference proteome</keyword>
<dbReference type="InterPro" id="IPR050196">
    <property type="entry name" value="Cytochrome_P450_Monoox"/>
</dbReference>
<evidence type="ECO:0000256" key="3">
    <source>
        <dbReference type="ARBA" id="ARBA00022723"/>
    </source>
</evidence>
<keyword evidence="3 7" id="KW-0479">Metal-binding</keyword>
<protein>
    <submittedName>
        <fullName evidence="8">Cytochrome P450</fullName>
    </submittedName>
</protein>
<accession>A0ABY5RWV9</accession>
<comment type="similarity">
    <text evidence="1 7">Belongs to the cytochrome P450 family.</text>
</comment>
<dbReference type="Gene3D" id="1.10.630.10">
    <property type="entry name" value="Cytochrome P450"/>
    <property type="match status" value="1"/>
</dbReference>
<dbReference type="PANTHER" id="PTHR24291:SF50">
    <property type="entry name" value="BIFUNCTIONAL ALBAFLAVENONE MONOOXYGENASE_TERPENE SYNTHASE"/>
    <property type="match status" value="1"/>
</dbReference>
<organism evidence="8 9">
    <name type="scientific">Microvirga terrae</name>
    <dbReference type="NCBI Taxonomy" id="2740529"/>
    <lineage>
        <taxon>Bacteria</taxon>
        <taxon>Pseudomonadati</taxon>
        <taxon>Pseudomonadota</taxon>
        <taxon>Alphaproteobacteria</taxon>
        <taxon>Hyphomicrobiales</taxon>
        <taxon>Methylobacteriaceae</taxon>
        <taxon>Microvirga</taxon>
    </lineage>
</organism>
<evidence type="ECO:0000256" key="4">
    <source>
        <dbReference type="ARBA" id="ARBA00023002"/>
    </source>
</evidence>
<proteinExistence type="inferred from homology"/>
<name>A0ABY5RWV9_9HYPH</name>
<dbReference type="InterPro" id="IPR002401">
    <property type="entry name" value="Cyt_P450_E_grp-I"/>
</dbReference>
<evidence type="ECO:0000256" key="5">
    <source>
        <dbReference type="ARBA" id="ARBA00023004"/>
    </source>
</evidence>
<keyword evidence="5 7" id="KW-0408">Iron</keyword>
<evidence type="ECO:0000256" key="2">
    <source>
        <dbReference type="ARBA" id="ARBA00022617"/>
    </source>
</evidence>
<gene>
    <name evidence="8" type="ORF">HPT29_011840</name>
</gene>
<dbReference type="SUPFAM" id="SSF48264">
    <property type="entry name" value="Cytochrome P450"/>
    <property type="match status" value="1"/>
</dbReference>
<dbReference type="RefSeq" id="WP_173950331.1">
    <property type="nucleotide sequence ID" value="NZ_CP102845.1"/>
</dbReference>
<evidence type="ECO:0000313" key="8">
    <source>
        <dbReference type="EMBL" id="UVF21755.1"/>
    </source>
</evidence>
<dbReference type="EMBL" id="CP102845">
    <property type="protein sequence ID" value="UVF21755.1"/>
    <property type="molecule type" value="Genomic_DNA"/>
</dbReference>
<dbReference type="PRINTS" id="PR00463">
    <property type="entry name" value="EP450I"/>
</dbReference>
<evidence type="ECO:0000256" key="7">
    <source>
        <dbReference type="RuleBase" id="RU000461"/>
    </source>
</evidence>
<sequence length="468" mass="51505">MSIETLPWISDQCPGVAVSRRSPLSVVPALVRDPLQALPPEIYREPVVYSQVAGRRRILLADPALIHEALVRNADALNKGEDVRRALGPALGRGLLTADGAHWRWQRQSVAPAFRHEKLLGLLPSMIAAAEKTRERWLAPGAGASVGIGREMMRTTFDIIVDTMMSGPGEIDVARVERGITDYLKPTGWVFALSILDLPDWLPYPGRRRAAAAAAYLRSSVTRMIAERRRNPDGREDLVALLLAASDPESGRTMTDEEIADNLLTFVTAGHETTALGLAWTFLLLARHPEQEARVVAEIDAVTQGGPVRPEHIGQLAYARQVFSEAMRLYPPAPIITRTATRSFALGGFRVPEGAVVIVPIHAVHHHAALWTDPARFDPERFAPEPAKARHRYAYMPFGAGPRICIGSAFATMEAVAIMAVLLQAVRLRARSDAMPDPMMKVTLRPRREAEMSVERRHPFQGAVTQMS</sequence>